<gene>
    <name evidence="10" type="ORF">B0T20DRAFT_499313</name>
</gene>
<comment type="subcellular location">
    <subcellularLocation>
        <location evidence="1">Nucleus</location>
        <location evidence="1">Nucleolus</location>
    </subcellularLocation>
</comment>
<evidence type="ECO:0000256" key="1">
    <source>
        <dbReference type="ARBA" id="ARBA00004604"/>
    </source>
</evidence>
<evidence type="ECO:0000256" key="2">
    <source>
        <dbReference type="ARBA" id="ARBA00022517"/>
    </source>
</evidence>
<feature type="compositionally biased region" description="Basic and acidic residues" evidence="8">
    <location>
        <begin position="167"/>
        <end position="181"/>
    </location>
</feature>
<evidence type="ECO:0000256" key="3">
    <source>
        <dbReference type="ARBA" id="ARBA00022552"/>
    </source>
</evidence>
<keyword evidence="3" id="KW-0698">rRNA processing</keyword>
<accession>A0AAE0PD51</accession>
<dbReference type="FunFam" id="3.40.50.1010:FF:000006">
    <property type="entry name" value="rRNA-processing protein UTP23 homolog"/>
    <property type="match status" value="1"/>
</dbReference>
<dbReference type="GO" id="GO:0032040">
    <property type="term" value="C:small-subunit processome"/>
    <property type="evidence" value="ECO:0007669"/>
    <property type="project" value="InterPro"/>
</dbReference>
<reference evidence="10" key="2">
    <citation type="submission" date="2023-07" db="EMBL/GenBank/DDBJ databases">
        <authorList>
            <consortium name="Lawrence Berkeley National Laboratory"/>
            <person name="Haridas S."/>
            <person name="Hensen N."/>
            <person name="Bonometti L."/>
            <person name="Westerberg I."/>
            <person name="Brannstrom I.O."/>
            <person name="Guillou S."/>
            <person name="Cros-Aarteil S."/>
            <person name="Calhoun S."/>
            <person name="Kuo A."/>
            <person name="Mondo S."/>
            <person name="Pangilinan J."/>
            <person name="Riley R."/>
            <person name="LaButti K."/>
            <person name="Andreopoulos B."/>
            <person name="Lipzen A."/>
            <person name="Chen C."/>
            <person name="Yanf M."/>
            <person name="Daum C."/>
            <person name="Ng V."/>
            <person name="Clum A."/>
            <person name="Steindorff A."/>
            <person name="Ohm R."/>
            <person name="Martin F."/>
            <person name="Silar P."/>
            <person name="Natvig D."/>
            <person name="Lalanne C."/>
            <person name="Gautier V."/>
            <person name="Ament-velasquez S.L."/>
            <person name="Kruys A."/>
            <person name="Hutchinson M.I."/>
            <person name="Powell A.J."/>
            <person name="Barry K."/>
            <person name="Miller A.N."/>
            <person name="Grigoriev I.V."/>
            <person name="Debuchy R."/>
            <person name="Gladieux P."/>
            <person name="Thoren M.H."/>
            <person name="Johannesson H."/>
        </authorList>
    </citation>
    <scope>NUCLEOTIDE SEQUENCE</scope>
    <source>
        <strain evidence="10">FGSC 1904</strain>
    </source>
</reference>
<dbReference type="Pfam" id="PF24779">
    <property type="entry name" value="UTP23_sensor"/>
    <property type="match status" value="1"/>
</dbReference>
<dbReference type="GO" id="GO:0006364">
    <property type="term" value="P:rRNA processing"/>
    <property type="evidence" value="ECO:0007669"/>
    <property type="project" value="UniProtKB-KW"/>
</dbReference>
<organism evidence="10 11">
    <name type="scientific">Sordaria brevicollis</name>
    <dbReference type="NCBI Taxonomy" id="83679"/>
    <lineage>
        <taxon>Eukaryota</taxon>
        <taxon>Fungi</taxon>
        <taxon>Dikarya</taxon>
        <taxon>Ascomycota</taxon>
        <taxon>Pezizomycotina</taxon>
        <taxon>Sordariomycetes</taxon>
        <taxon>Sordariomycetidae</taxon>
        <taxon>Sordariales</taxon>
        <taxon>Sordariaceae</taxon>
        <taxon>Sordaria</taxon>
    </lineage>
</organism>
<dbReference type="CDD" id="cd09865">
    <property type="entry name" value="PIN_ScUtp23p-like"/>
    <property type="match status" value="1"/>
</dbReference>
<keyword evidence="11" id="KW-1185">Reference proteome</keyword>
<reference evidence="10" key="1">
    <citation type="journal article" date="2023" name="Mol. Phylogenet. Evol.">
        <title>Genome-scale phylogeny and comparative genomics of the fungal order Sordariales.</title>
        <authorList>
            <person name="Hensen N."/>
            <person name="Bonometti L."/>
            <person name="Westerberg I."/>
            <person name="Brannstrom I.O."/>
            <person name="Guillou S."/>
            <person name="Cros-Aarteil S."/>
            <person name="Calhoun S."/>
            <person name="Haridas S."/>
            <person name="Kuo A."/>
            <person name="Mondo S."/>
            <person name="Pangilinan J."/>
            <person name="Riley R."/>
            <person name="LaButti K."/>
            <person name="Andreopoulos B."/>
            <person name="Lipzen A."/>
            <person name="Chen C."/>
            <person name="Yan M."/>
            <person name="Daum C."/>
            <person name="Ng V."/>
            <person name="Clum A."/>
            <person name="Steindorff A."/>
            <person name="Ohm R.A."/>
            <person name="Martin F."/>
            <person name="Silar P."/>
            <person name="Natvig D.O."/>
            <person name="Lalanne C."/>
            <person name="Gautier V."/>
            <person name="Ament-Velasquez S.L."/>
            <person name="Kruys A."/>
            <person name="Hutchinson M.I."/>
            <person name="Powell A.J."/>
            <person name="Barry K."/>
            <person name="Miller A.N."/>
            <person name="Grigoriev I.V."/>
            <person name="Debuchy R."/>
            <person name="Gladieux P."/>
            <person name="Hiltunen Thoren M."/>
            <person name="Johannesson H."/>
        </authorList>
    </citation>
    <scope>NUCLEOTIDE SEQUENCE</scope>
    <source>
        <strain evidence="10">FGSC 1904</strain>
    </source>
</reference>
<evidence type="ECO:0000313" key="10">
    <source>
        <dbReference type="EMBL" id="KAK3397637.1"/>
    </source>
</evidence>
<comment type="function">
    <text evidence="5">Involved in rRNA-processing and ribosome biogenesis.</text>
</comment>
<feature type="compositionally biased region" description="Acidic residues" evidence="8">
    <location>
        <begin position="192"/>
        <end position="202"/>
    </location>
</feature>
<dbReference type="Gene3D" id="3.40.50.1010">
    <property type="entry name" value="5'-nuclease"/>
    <property type="match status" value="1"/>
</dbReference>
<evidence type="ECO:0000256" key="4">
    <source>
        <dbReference type="ARBA" id="ARBA00023242"/>
    </source>
</evidence>
<evidence type="ECO:0000256" key="6">
    <source>
        <dbReference type="ARBA" id="ARBA00038503"/>
    </source>
</evidence>
<comment type="similarity">
    <text evidence="6">Belongs to the UTP23/FCF1 family. UTP23 subfamily.</text>
</comment>
<evidence type="ECO:0000256" key="5">
    <source>
        <dbReference type="ARBA" id="ARBA00037300"/>
    </source>
</evidence>
<keyword evidence="4" id="KW-0539">Nucleus</keyword>
<evidence type="ECO:0000256" key="7">
    <source>
        <dbReference type="ARBA" id="ARBA00076388"/>
    </source>
</evidence>
<comment type="caution">
    <text evidence="10">The sequence shown here is derived from an EMBL/GenBank/DDBJ whole genome shotgun (WGS) entry which is preliminary data.</text>
</comment>
<dbReference type="AlphaFoldDB" id="A0AAE0PD51"/>
<feature type="region of interest" description="Disordered" evidence="8">
    <location>
        <begin position="163"/>
        <end position="324"/>
    </location>
</feature>
<sequence>MGKSRKAYKKLMRSFEQLGFRQPYQLLLTSDIVLDTVKLDVMNLFQKTLNTKDIKPMITQCCIRALYAKNKPGPDRDPNVAAAIERAKTFERRRCGHLMDQDPLTERECMLSVVDPKGKGENKFRYVVATNDEWLRHRLRSVVPTPLMYCRRSVMILEPMSDASQQIRDREERQKFKDGIIRRPLKRKREEDGEDEGEDSGDDNNNSDSEDEKKEKSTDSGSGQAAPEKKKKKKNYGPKQPNPLAMKKAKKEAKQPQQKSDQQQQQKPKIPAETNAESTAEGKAKRKRRKKTGTGAGAATEGGEGASNEGQGEGETAAAVAKEE</sequence>
<dbReference type="EMBL" id="JAUTDP010000007">
    <property type="protein sequence ID" value="KAK3397637.1"/>
    <property type="molecule type" value="Genomic_DNA"/>
</dbReference>
<evidence type="ECO:0000259" key="9">
    <source>
        <dbReference type="Pfam" id="PF24779"/>
    </source>
</evidence>
<evidence type="ECO:0000313" key="11">
    <source>
        <dbReference type="Proteomes" id="UP001281003"/>
    </source>
</evidence>
<keyword evidence="2" id="KW-0690">Ribosome biogenesis</keyword>
<dbReference type="PANTHER" id="PTHR12416">
    <property type="entry name" value="RRNA-PROCESSING PROTEIN UTP23 HOMOLOG"/>
    <property type="match status" value="1"/>
</dbReference>
<dbReference type="Pfam" id="PF04900">
    <property type="entry name" value="Fcf1"/>
    <property type="match status" value="1"/>
</dbReference>
<feature type="compositionally biased region" description="Gly residues" evidence="8">
    <location>
        <begin position="294"/>
        <end position="305"/>
    </location>
</feature>
<name>A0AAE0PD51_SORBR</name>
<feature type="domain" description="UTP23 sensor motif region" evidence="9">
    <location>
        <begin position="232"/>
        <end position="251"/>
    </location>
</feature>
<evidence type="ECO:0000256" key="8">
    <source>
        <dbReference type="SAM" id="MobiDB-lite"/>
    </source>
</evidence>
<dbReference type="InterPro" id="IPR006984">
    <property type="entry name" value="Fcf1/UTP23"/>
</dbReference>
<feature type="compositionally biased region" description="Low complexity" evidence="8">
    <location>
        <begin position="255"/>
        <end position="269"/>
    </location>
</feature>
<protein>
    <recommendedName>
        <fullName evidence="7">U three protein 23</fullName>
    </recommendedName>
</protein>
<dbReference type="InterPro" id="IPR057776">
    <property type="entry name" value="UTP23_sensor"/>
</dbReference>
<proteinExistence type="inferred from homology"/>
<dbReference type="Proteomes" id="UP001281003">
    <property type="component" value="Unassembled WGS sequence"/>
</dbReference>